<reference evidence="2 3" key="1">
    <citation type="submission" date="2024-05" db="EMBL/GenBank/DDBJ databases">
        <authorList>
            <person name="Wallberg A."/>
        </authorList>
    </citation>
    <scope>NUCLEOTIDE SEQUENCE [LARGE SCALE GENOMIC DNA]</scope>
</reference>
<name>A0AAV2R910_MEGNR</name>
<evidence type="ECO:0000313" key="3">
    <source>
        <dbReference type="Proteomes" id="UP001497623"/>
    </source>
</evidence>
<dbReference type="GO" id="GO:0001517">
    <property type="term" value="F:N-acetylglucosamine 6-O-sulfotransferase activity"/>
    <property type="evidence" value="ECO:0007669"/>
    <property type="project" value="TreeGrafter"/>
</dbReference>
<evidence type="ECO:0000256" key="1">
    <source>
        <dbReference type="SAM" id="MobiDB-lite"/>
    </source>
</evidence>
<dbReference type="Proteomes" id="UP001497623">
    <property type="component" value="Unassembled WGS sequence"/>
</dbReference>
<dbReference type="PANTHER" id="PTHR10704">
    <property type="entry name" value="CARBOHYDRATE SULFOTRANSFERASE"/>
    <property type="match status" value="1"/>
</dbReference>
<proteinExistence type="predicted"/>
<comment type="caution">
    <text evidence="2">The sequence shown here is derived from an EMBL/GenBank/DDBJ whole genome shotgun (WGS) entry which is preliminary data.</text>
</comment>
<dbReference type="AlphaFoldDB" id="A0AAV2R910"/>
<evidence type="ECO:0000313" key="2">
    <source>
        <dbReference type="EMBL" id="CAL4120932.1"/>
    </source>
</evidence>
<feature type="compositionally biased region" description="Basic and acidic residues" evidence="1">
    <location>
        <begin position="7"/>
        <end position="21"/>
    </location>
</feature>
<keyword evidence="3" id="KW-1185">Reference proteome</keyword>
<dbReference type="InterPro" id="IPR051135">
    <property type="entry name" value="Gal/GlcNAc/GalNAc_ST"/>
</dbReference>
<accession>A0AAV2R910</accession>
<dbReference type="GO" id="GO:0006790">
    <property type="term" value="P:sulfur compound metabolic process"/>
    <property type="evidence" value="ECO:0007669"/>
    <property type="project" value="TreeGrafter"/>
</dbReference>
<protein>
    <recommendedName>
        <fullName evidence="4">Sulfotransferase</fullName>
    </recommendedName>
</protein>
<feature type="region of interest" description="Disordered" evidence="1">
    <location>
        <begin position="1"/>
        <end position="21"/>
    </location>
</feature>
<sequence>MPSLISDKQKSNVNHSDKQKLQENVRYMPRQSVQQNITPMPKQRQIVIWTECRSGSSFVANILSVGRGTFFLYEPIQTLHGEDEVVPEDAGKLGRILNNMLHCNISDQGDYWDKHKKR</sequence>
<dbReference type="PANTHER" id="PTHR10704:SF44">
    <property type="entry name" value="LD35051P-RELATED"/>
    <property type="match status" value="1"/>
</dbReference>
<dbReference type="EMBL" id="CAXKWB010018520">
    <property type="protein sequence ID" value="CAL4120932.1"/>
    <property type="molecule type" value="Genomic_DNA"/>
</dbReference>
<organism evidence="2 3">
    <name type="scientific">Meganyctiphanes norvegica</name>
    <name type="common">Northern krill</name>
    <name type="synonym">Thysanopoda norvegica</name>
    <dbReference type="NCBI Taxonomy" id="48144"/>
    <lineage>
        <taxon>Eukaryota</taxon>
        <taxon>Metazoa</taxon>
        <taxon>Ecdysozoa</taxon>
        <taxon>Arthropoda</taxon>
        <taxon>Crustacea</taxon>
        <taxon>Multicrustacea</taxon>
        <taxon>Malacostraca</taxon>
        <taxon>Eumalacostraca</taxon>
        <taxon>Eucarida</taxon>
        <taxon>Euphausiacea</taxon>
        <taxon>Euphausiidae</taxon>
        <taxon>Meganyctiphanes</taxon>
    </lineage>
</organism>
<feature type="non-terminal residue" evidence="2">
    <location>
        <position position="118"/>
    </location>
</feature>
<gene>
    <name evidence="2" type="ORF">MNOR_LOCUS22217</name>
</gene>
<evidence type="ECO:0008006" key="4">
    <source>
        <dbReference type="Google" id="ProtNLM"/>
    </source>
</evidence>
<dbReference type="GO" id="GO:0006044">
    <property type="term" value="P:N-acetylglucosamine metabolic process"/>
    <property type="evidence" value="ECO:0007669"/>
    <property type="project" value="TreeGrafter"/>
</dbReference>